<keyword evidence="1" id="KW-0472">Membrane</keyword>
<dbReference type="OrthoDB" id="1360714at2"/>
<accession>A0A6N8HHR7</accession>
<keyword evidence="1" id="KW-1133">Transmembrane helix</keyword>
<keyword evidence="3" id="KW-1185">Reference proteome</keyword>
<organism evidence="2 3">
    <name type="scientific">Flavobacterium rakeshii</name>
    <dbReference type="NCBI Taxonomy" id="1038845"/>
    <lineage>
        <taxon>Bacteria</taxon>
        <taxon>Pseudomonadati</taxon>
        <taxon>Bacteroidota</taxon>
        <taxon>Flavobacteriia</taxon>
        <taxon>Flavobacteriales</taxon>
        <taxon>Flavobacteriaceae</taxon>
        <taxon>Flavobacterium</taxon>
    </lineage>
</organism>
<feature type="transmembrane region" description="Helical" evidence="1">
    <location>
        <begin position="81"/>
        <end position="101"/>
    </location>
</feature>
<dbReference type="RefSeq" id="WP_157484563.1">
    <property type="nucleotide sequence ID" value="NZ_WOWP01000062.1"/>
</dbReference>
<comment type="caution">
    <text evidence="2">The sequence shown here is derived from an EMBL/GenBank/DDBJ whole genome shotgun (WGS) entry which is preliminary data.</text>
</comment>
<dbReference type="Proteomes" id="UP000433945">
    <property type="component" value="Unassembled WGS sequence"/>
</dbReference>
<evidence type="ECO:0000313" key="3">
    <source>
        <dbReference type="Proteomes" id="UP000433945"/>
    </source>
</evidence>
<protein>
    <recommendedName>
        <fullName evidence="4">DUF1772 domain-containing protein</fullName>
    </recommendedName>
</protein>
<feature type="transmembrane region" description="Helical" evidence="1">
    <location>
        <begin position="7"/>
        <end position="28"/>
    </location>
</feature>
<dbReference type="EMBL" id="WOWP01000062">
    <property type="protein sequence ID" value="MUV05297.1"/>
    <property type="molecule type" value="Genomic_DNA"/>
</dbReference>
<evidence type="ECO:0000313" key="2">
    <source>
        <dbReference type="EMBL" id="MUV05297.1"/>
    </source>
</evidence>
<evidence type="ECO:0000256" key="1">
    <source>
        <dbReference type="SAM" id="Phobius"/>
    </source>
</evidence>
<sequence>MKNTVKIILYGLGLVCLFTTIADMVLWFKTCAQYEGFEETKQAYLSYFPVSLRGDYTLTLINCGMLAVSVLVFANSIRIGFLKTISFVLTILSGILFYWQLFSLM</sequence>
<keyword evidence="1" id="KW-0812">Transmembrane</keyword>
<reference evidence="2 3" key="1">
    <citation type="submission" date="2019-12" db="EMBL/GenBank/DDBJ databases">
        <authorList>
            <person name="Sun J.-Q."/>
        </authorList>
    </citation>
    <scope>NUCLEOTIDE SEQUENCE [LARGE SCALE GENOMIC DNA]</scope>
    <source>
        <strain evidence="2 3">JCM 17928</strain>
    </source>
</reference>
<name>A0A6N8HHR7_9FLAO</name>
<feature type="transmembrane region" description="Helical" evidence="1">
    <location>
        <begin position="56"/>
        <end position="74"/>
    </location>
</feature>
<proteinExistence type="predicted"/>
<gene>
    <name evidence="2" type="ORF">GN157_16405</name>
</gene>
<evidence type="ECO:0008006" key="4">
    <source>
        <dbReference type="Google" id="ProtNLM"/>
    </source>
</evidence>
<dbReference type="AlphaFoldDB" id="A0A6N8HHR7"/>